<feature type="domain" description="AAA+ ATPase" evidence="9">
    <location>
        <begin position="286"/>
        <end position="419"/>
    </location>
</feature>
<name>A0A1D6G1C1_MAIZE</name>
<organism evidence="10">
    <name type="scientific">Zea mays</name>
    <name type="common">Maize</name>
    <dbReference type="NCBI Taxonomy" id="4577"/>
    <lineage>
        <taxon>Eukaryota</taxon>
        <taxon>Viridiplantae</taxon>
        <taxon>Streptophyta</taxon>
        <taxon>Embryophyta</taxon>
        <taxon>Tracheophyta</taxon>
        <taxon>Spermatophyta</taxon>
        <taxon>Magnoliopsida</taxon>
        <taxon>Liliopsida</taxon>
        <taxon>Poales</taxon>
        <taxon>Poaceae</taxon>
        <taxon>PACMAD clade</taxon>
        <taxon>Panicoideae</taxon>
        <taxon>Andropogonodae</taxon>
        <taxon>Andropogoneae</taxon>
        <taxon>Tripsacinae</taxon>
        <taxon>Zea</taxon>
    </lineage>
</organism>
<feature type="compositionally biased region" description="Basic residues" evidence="8">
    <location>
        <begin position="74"/>
        <end position="84"/>
    </location>
</feature>
<dbReference type="GO" id="GO:0005524">
    <property type="term" value="F:ATP binding"/>
    <property type="evidence" value="ECO:0007669"/>
    <property type="project" value="UniProtKB-KW"/>
</dbReference>
<feature type="compositionally biased region" description="Basic residues" evidence="8">
    <location>
        <begin position="187"/>
        <end position="201"/>
    </location>
</feature>
<feature type="region of interest" description="Disordered" evidence="8">
    <location>
        <begin position="1"/>
        <end position="25"/>
    </location>
</feature>
<evidence type="ECO:0000259" key="9">
    <source>
        <dbReference type="SMART" id="SM00382"/>
    </source>
</evidence>
<evidence type="ECO:0000256" key="3">
    <source>
        <dbReference type="ARBA" id="ARBA00022701"/>
    </source>
</evidence>
<dbReference type="EMBL" id="CM000784">
    <property type="protein sequence ID" value="AQK97233.1"/>
    <property type="molecule type" value="Genomic_DNA"/>
</dbReference>
<keyword evidence="10" id="KW-0378">Hydrolase</keyword>
<evidence type="ECO:0000256" key="7">
    <source>
        <dbReference type="ARBA" id="ARBA00023235"/>
    </source>
</evidence>
<keyword evidence="7" id="KW-0413">Isomerase</keyword>
<evidence type="ECO:0000256" key="4">
    <source>
        <dbReference type="ARBA" id="ARBA00022741"/>
    </source>
</evidence>
<evidence type="ECO:0000256" key="6">
    <source>
        <dbReference type="ARBA" id="ARBA00023212"/>
    </source>
</evidence>
<dbReference type="InterPro" id="IPR050304">
    <property type="entry name" value="MT-severing_AAA_ATPase"/>
</dbReference>
<sequence>MEAPSRSVRLGSGKTIPARQRRFHRRPAVPGSRPLVCCLLLFFLPVSPTATDASSPTPPPSSPLQESGELASRVRGRGCVRRRSTSTTLSRRARARVSMADGEPSLTRWTFEVTGWPLRALSLYSSLSCSVPLPQHVPELRSRGAIGWPPAGFRGPLRGALRPPARGRRRRRTPAARIRSWGQPPRHCPRQRRRGPRRLRAVRADGEEGGDKQWSNRGWSTKSLLPSFESAEMRNLAETLLRDIIRGSPDVKWESIKGLENAKRLLKEAVVMPIKYPKYFTGLLSPWKGILLFGPPGTGKTMLAKAVATECKTTFFNISASSIVSKWRGDSEKLVKVLFELARHHAPSTIFLDEIDAIISQRGEARSEHEASRRLKTELLIQMDGLTKTDELVFVLAATNLPWELDAAMLRRLEKRVSFSK</sequence>
<dbReference type="GO" id="GO:0005874">
    <property type="term" value="C:microtubule"/>
    <property type="evidence" value="ECO:0007669"/>
    <property type="project" value="UniProtKB-KW"/>
</dbReference>
<reference evidence="10" key="1">
    <citation type="submission" date="2015-12" db="EMBL/GenBank/DDBJ databases">
        <title>Update maize B73 reference genome by single molecule sequencing technologies.</title>
        <authorList>
            <consortium name="Maize Genome Sequencing Project"/>
            <person name="Ware D."/>
        </authorList>
    </citation>
    <scope>NUCLEOTIDE SEQUENCE</scope>
    <source>
        <tissue evidence="10">Seedling</tissue>
    </source>
</reference>
<dbReference type="ExpressionAtlas" id="A0A1D6G1C1">
    <property type="expression patterns" value="baseline and differential"/>
</dbReference>
<feature type="region of interest" description="Disordered" evidence="8">
    <location>
        <begin position="50"/>
        <end position="101"/>
    </location>
</feature>
<evidence type="ECO:0000256" key="2">
    <source>
        <dbReference type="ARBA" id="ARBA00022490"/>
    </source>
</evidence>
<feature type="compositionally biased region" description="Basic and acidic residues" evidence="8">
    <location>
        <begin position="202"/>
        <end position="211"/>
    </location>
</feature>
<dbReference type="FunFam" id="3.40.50.300:FF:000490">
    <property type="entry name" value="Katanin p60 ATPase-containing subunit A-like 2"/>
    <property type="match status" value="1"/>
</dbReference>
<dbReference type="InterPro" id="IPR027417">
    <property type="entry name" value="P-loop_NTPase"/>
</dbReference>
<dbReference type="PANTHER" id="PTHR23074">
    <property type="entry name" value="AAA DOMAIN-CONTAINING"/>
    <property type="match status" value="1"/>
</dbReference>
<keyword evidence="2" id="KW-0963">Cytoplasm</keyword>
<dbReference type="AlphaFoldDB" id="A0A1D6G1C1"/>
<dbReference type="Pfam" id="PF00004">
    <property type="entry name" value="AAA"/>
    <property type="match status" value="1"/>
</dbReference>
<accession>A0A1D6G1C1</accession>
<dbReference type="GO" id="GO:0016853">
    <property type="term" value="F:isomerase activity"/>
    <property type="evidence" value="ECO:0007669"/>
    <property type="project" value="UniProtKB-KW"/>
</dbReference>
<dbReference type="GO" id="GO:0016887">
    <property type="term" value="F:ATP hydrolysis activity"/>
    <property type="evidence" value="ECO:0007669"/>
    <property type="project" value="InterPro"/>
</dbReference>
<evidence type="ECO:0000256" key="5">
    <source>
        <dbReference type="ARBA" id="ARBA00022840"/>
    </source>
</evidence>
<dbReference type="GO" id="GO:0005819">
    <property type="term" value="C:spindle"/>
    <property type="evidence" value="ECO:0007669"/>
    <property type="project" value="UniProtKB-SubCell"/>
</dbReference>
<keyword evidence="4" id="KW-0547">Nucleotide-binding</keyword>
<dbReference type="SMART" id="SM00382">
    <property type="entry name" value="AAA"/>
    <property type="match status" value="1"/>
</dbReference>
<gene>
    <name evidence="10" type="ORF">ZEAMMB73_Zm00001d011563</name>
</gene>
<dbReference type="PANTHER" id="PTHR23074:SF78">
    <property type="entry name" value="KATANIN P60 ATPASE-CONTAINING SUBUNIT A-LIKE 2"/>
    <property type="match status" value="1"/>
</dbReference>
<dbReference type="SUPFAM" id="SSF52540">
    <property type="entry name" value="P-loop containing nucleoside triphosphate hydrolases"/>
    <property type="match status" value="1"/>
</dbReference>
<feature type="region of interest" description="Disordered" evidence="8">
    <location>
        <begin position="157"/>
        <end position="215"/>
    </location>
</feature>
<feature type="compositionally biased region" description="Basic residues" evidence="8">
    <location>
        <begin position="165"/>
        <end position="174"/>
    </location>
</feature>
<evidence type="ECO:0000256" key="8">
    <source>
        <dbReference type="SAM" id="MobiDB-lite"/>
    </source>
</evidence>
<evidence type="ECO:0000256" key="1">
    <source>
        <dbReference type="ARBA" id="ARBA00004186"/>
    </source>
</evidence>
<dbReference type="Gene3D" id="3.40.50.300">
    <property type="entry name" value="P-loop containing nucleotide triphosphate hydrolases"/>
    <property type="match status" value="1"/>
</dbReference>
<keyword evidence="6" id="KW-0206">Cytoskeleton</keyword>
<dbReference type="CDD" id="cd19509">
    <property type="entry name" value="RecA-like_VPS4-like"/>
    <property type="match status" value="1"/>
</dbReference>
<protein>
    <submittedName>
        <fullName evidence="10">p-loop containing nucleoside triphosphate hydrolase superfamily protein</fullName>
    </submittedName>
</protein>
<dbReference type="InterPro" id="IPR003593">
    <property type="entry name" value="AAA+_ATPase"/>
</dbReference>
<proteinExistence type="predicted"/>
<keyword evidence="5" id="KW-0067">ATP-binding</keyword>
<evidence type="ECO:0000313" key="10">
    <source>
        <dbReference type="EMBL" id="AQK97233.1"/>
    </source>
</evidence>
<comment type="subcellular location">
    <subcellularLocation>
        <location evidence="1">Cytoplasm</location>
        <location evidence="1">Cytoskeleton</location>
        <location evidence="1">Spindle</location>
    </subcellularLocation>
</comment>
<dbReference type="InterPro" id="IPR003959">
    <property type="entry name" value="ATPase_AAA_core"/>
</dbReference>
<keyword evidence="3" id="KW-0493">Microtubule</keyword>